<dbReference type="Proteomes" id="UP001348492">
    <property type="component" value="Chromosome"/>
</dbReference>
<reference evidence="1 2" key="1">
    <citation type="journal article" date="2023" name="PLoS ONE">
        <title>Genome-based metabolic and phylogenomic analysis of three Terrisporobacter species.</title>
        <authorList>
            <person name="Boer T."/>
            <person name="Bengelsdorf F.R."/>
            <person name="Bomeke M."/>
            <person name="Daniel R."/>
            <person name="Poehlein A."/>
        </authorList>
    </citation>
    <scope>NUCLEOTIDE SEQUENCE [LARGE SCALE GENOMIC DNA]</scope>
    <source>
        <strain evidence="1 2">DSM 1288</strain>
    </source>
</reference>
<dbReference type="Gene3D" id="1.25.40.10">
    <property type="entry name" value="Tetratricopeptide repeat domain"/>
    <property type="match status" value="2"/>
</dbReference>
<evidence type="ECO:0000313" key="2">
    <source>
        <dbReference type="Proteomes" id="UP001348492"/>
    </source>
</evidence>
<evidence type="ECO:0000313" key="1">
    <source>
        <dbReference type="EMBL" id="WWD83933.1"/>
    </source>
</evidence>
<keyword evidence="2" id="KW-1185">Reference proteome</keyword>
<name>A0ABZ2EWF9_9FIRM</name>
<proteinExistence type="predicted"/>
<gene>
    <name evidence="1" type="ORF">TEGL_23530</name>
</gene>
<dbReference type="InterPro" id="IPR011990">
    <property type="entry name" value="TPR-like_helical_dom_sf"/>
</dbReference>
<dbReference type="RefSeq" id="WP_018590593.1">
    <property type="nucleotide sequence ID" value="NZ_CP117523.1"/>
</dbReference>
<evidence type="ECO:0008006" key="3">
    <source>
        <dbReference type="Google" id="ProtNLM"/>
    </source>
</evidence>
<dbReference type="SUPFAM" id="SSF48452">
    <property type="entry name" value="TPR-like"/>
    <property type="match status" value="3"/>
</dbReference>
<dbReference type="EMBL" id="CP117523">
    <property type="protein sequence ID" value="WWD83933.1"/>
    <property type="molecule type" value="Genomic_DNA"/>
</dbReference>
<protein>
    <recommendedName>
        <fullName evidence="3">Tetratricopeptide repeat protein</fullName>
    </recommendedName>
</protein>
<sequence>MFNTSNTGDKKTKTSLKKYYTIELKRINQISNPEEFEYLREEYKKCLFSYFDNISNIKVRNWLERIKIIYESFILRNNLKIWRKILQEDVCNSIETKDEVRDLLIILLMKEYYVSQNILKLINEKFELIEKQGELYKRFPTTFINKLIRDINKKEYPLYELFEIKEELDYNTFLNLFYELDYSVKNDELKEAKTLLKKIKCLNIQHPQLDVIKYIFYSKNHNRIKCKIIISNLKKQYSYLTDVKMLQGDSCMHNNNYKLASEFLEEVIKVEPRNILAIEGLCSSYIMRDKMLEAKDLIEYLSNIGYIAKNDERVKIINESFIKKSIKNKKDYYLSLQKASIYIEIQEYEKALSILREINIDNENEAIYYALMTKLYTQTKELSKSLDYAKKWIELIKDLDHNKKIKLKKIFGYRMGSLLEEESVTLQLSSIYFELGNKNMCLEKIESLLSQNLHNSQYLLIIIELLYSMKEYEKTITICDEMLKDDNYILIYNYKIESLYNLERFVEAYDICNEVLKKTKYELNVYIYKIRILIEWNRMSEAEKIIRDLKRKGINIYDFAKL</sequence>
<organism evidence="1 2">
    <name type="scientific">Terrisporobacter glycolicus ATCC 14880 = DSM 1288</name>
    <dbReference type="NCBI Taxonomy" id="1121315"/>
    <lineage>
        <taxon>Bacteria</taxon>
        <taxon>Bacillati</taxon>
        <taxon>Bacillota</taxon>
        <taxon>Clostridia</taxon>
        <taxon>Peptostreptococcales</taxon>
        <taxon>Peptostreptococcaceae</taxon>
        <taxon>Terrisporobacter</taxon>
    </lineage>
</organism>
<accession>A0ABZ2EWF9</accession>